<feature type="compositionally biased region" description="Pro residues" evidence="1">
    <location>
        <begin position="134"/>
        <end position="148"/>
    </location>
</feature>
<comment type="caution">
    <text evidence="4">The sequence shown here is derived from an EMBL/GenBank/DDBJ whole genome shotgun (WGS) entry which is preliminary data.</text>
</comment>
<dbReference type="InterPro" id="IPR002586">
    <property type="entry name" value="CobQ/CobB/MinD/ParA_Nub-bd_dom"/>
</dbReference>
<dbReference type="GO" id="GO:0005829">
    <property type="term" value="C:cytosol"/>
    <property type="evidence" value="ECO:0007669"/>
    <property type="project" value="TreeGrafter"/>
</dbReference>
<dbReference type="InterPro" id="IPR050625">
    <property type="entry name" value="ParA/MinD_ATPase"/>
</dbReference>
<dbReference type="GO" id="GO:0009898">
    <property type="term" value="C:cytoplasmic side of plasma membrane"/>
    <property type="evidence" value="ECO:0007669"/>
    <property type="project" value="TreeGrafter"/>
</dbReference>
<sequence>MTDNSDFRSRYLPPPTTGERHDPSEDASMPDPAIPEPEALAPPPPHDPHPPSDYPPPGRSPLFAPPPVTQRTPTPPAQASAPPPPPGQTPPPPGPYRAPSYGAGHSYPGSDGSPWGSGGAWNPAPAHRHDGEPPATPAGPAPAPIPHPPRLEDRSPVPPAQQWSPAIDPTERWTPRADPQASGESFRTIEAKAVVKPRREPATMGWRKTVYTATGTLVNLGAGKHEKKLLDWTNRINANIPGNYQIAAISMKGGVGKTRLTAAVGSVFAYHRGGGVIAIDADDTAGRLGEFIDPKTRVGVREFLADADALTHPKTRPYTGRNRERLEVLASYQNVATDFPFDEQAFFDTIRRTRQIYQLAMVDCAAMKGDVFKAVLSSSDALMIIGSCTVEGAKMIERTLNWLAARRGHELLHRSVIVLNDTHRSATPKLLSHVNQTFSKRVKAVLTVPWDPHLRDAPTLDFPALRKDTQEALMELAAELSEGFATAGALRG</sequence>
<dbReference type="EMBL" id="BRXE01000061">
    <property type="protein sequence ID" value="GLB84799.1"/>
    <property type="molecule type" value="Genomic_DNA"/>
</dbReference>
<gene>
    <name evidence="4" type="ORF">Mkiyose1413_55170</name>
    <name evidence="3" type="ORF">SRL2020028_40550</name>
</gene>
<feature type="compositionally biased region" description="Pro residues" evidence="1">
    <location>
        <begin position="32"/>
        <end position="96"/>
    </location>
</feature>
<dbReference type="GO" id="GO:0016887">
    <property type="term" value="F:ATP hydrolysis activity"/>
    <property type="evidence" value="ECO:0007669"/>
    <property type="project" value="TreeGrafter"/>
</dbReference>
<name>A0A9P3QBE9_9MYCO</name>
<feature type="region of interest" description="Disordered" evidence="1">
    <location>
        <begin position="1"/>
        <end position="187"/>
    </location>
</feature>
<dbReference type="AlphaFoldDB" id="A0A9P3QBE9"/>
<dbReference type="PANTHER" id="PTHR43384">
    <property type="entry name" value="SEPTUM SITE-DETERMINING PROTEIN MIND HOMOLOG, CHLOROPLASTIC-RELATED"/>
    <property type="match status" value="1"/>
</dbReference>
<proteinExistence type="predicted"/>
<dbReference type="Proteomes" id="UP001165663">
    <property type="component" value="Unassembled WGS sequence"/>
</dbReference>
<dbReference type="RefSeq" id="WP_131811335.1">
    <property type="nucleotide sequence ID" value="NZ_BRXE01000061.1"/>
</dbReference>
<reference evidence="4" key="1">
    <citation type="submission" date="2022-08" db="EMBL/GenBank/DDBJ databases">
        <title>Mycobacterium kiyosense sp. nov., scotochromogenic slow-glowing species isolated from respiratory specimens.</title>
        <authorList>
            <person name="Fukano H."/>
            <person name="Kazumi Y."/>
            <person name="Sakagami N."/>
            <person name="Ato M."/>
            <person name="Mitarai S."/>
            <person name="Hoshino Y."/>
        </authorList>
    </citation>
    <scope>NUCLEOTIDE SEQUENCE</scope>
    <source>
        <strain evidence="4">1413</strain>
        <strain evidence="3">SRL2020-028</strain>
    </source>
</reference>
<keyword evidence="5" id="KW-1185">Reference proteome</keyword>
<dbReference type="GO" id="GO:0005524">
    <property type="term" value="F:ATP binding"/>
    <property type="evidence" value="ECO:0007669"/>
    <property type="project" value="TreeGrafter"/>
</dbReference>
<dbReference type="PANTHER" id="PTHR43384:SF14">
    <property type="entry name" value="ESX-1 SECRETION-ASSOCIATED PROTEIN ESPI"/>
    <property type="match status" value="1"/>
</dbReference>
<evidence type="ECO:0000313" key="4">
    <source>
        <dbReference type="EMBL" id="GLD33634.1"/>
    </source>
</evidence>
<protein>
    <recommendedName>
        <fullName evidence="2">CobQ/CobB/MinD/ParA nucleotide binding domain-containing protein</fullName>
    </recommendedName>
</protein>
<evidence type="ECO:0000259" key="2">
    <source>
        <dbReference type="Pfam" id="PF01656"/>
    </source>
</evidence>
<evidence type="ECO:0000313" key="5">
    <source>
        <dbReference type="Proteomes" id="UP001064782"/>
    </source>
</evidence>
<dbReference type="InterPro" id="IPR027417">
    <property type="entry name" value="P-loop_NTPase"/>
</dbReference>
<evidence type="ECO:0000256" key="1">
    <source>
        <dbReference type="SAM" id="MobiDB-lite"/>
    </source>
</evidence>
<dbReference type="SUPFAM" id="SSF52540">
    <property type="entry name" value="P-loop containing nucleoside triphosphate hydrolases"/>
    <property type="match status" value="1"/>
</dbReference>
<evidence type="ECO:0000313" key="3">
    <source>
        <dbReference type="EMBL" id="GLB84799.1"/>
    </source>
</evidence>
<feature type="compositionally biased region" description="Low complexity" evidence="1">
    <location>
        <begin position="97"/>
        <end position="114"/>
    </location>
</feature>
<accession>A0A9P3QBE9</accession>
<dbReference type="Proteomes" id="UP001064782">
    <property type="component" value="Unassembled WGS sequence"/>
</dbReference>
<dbReference type="Pfam" id="PF01656">
    <property type="entry name" value="CbiA"/>
    <property type="match status" value="1"/>
</dbReference>
<organism evidence="4 5">
    <name type="scientific">Mycobacterium kiyosense</name>
    <dbReference type="NCBI Taxonomy" id="2871094"/>
    <lineage>
        <taxon>Bacteria</taxon>
        <taxon>Bacillati</taxon>
        <taxon>Actinomycetota</taxon>
        <taxon>Actinomycetes</taxon>
        <taxon>Mycobacteriales</taxon>
        <taxon>Mycobacteriaceae</taxon>
        <taxon>Mycobacterium</taxon>
    </lineage>
</organism>
<dbReference type="GO" id="GO:0051782">
    <property type="term" value="P:negative regulation of cell division"/>
    <property type="evidence" value="ECO:0007669"/>
    <property type="project" value="TreeGrafter"/>
</dbReference>
<dbReference type="Gene3D" id="3.40.50.300">
    <property type="entry name" value="P-loop containing nucleotide triphosphate hydrolases"/>
    <property type="match status" value="1"/>
</dbReference>
<dbReference type="EMBL" id="BRZI01000092">
    <property type="protein sequence ID" value="GLD33634.1"/>
    <property type="molecule type" value="Genomic_DNA"/>
</dbReference>
<feature type="domain" description="CobQ/CobB/MinD/ParA nucleotide binding" evidence="2">
    <location>
        <begin position="246"/>
        <end position="458"/>
    </location>
</feature>